<dbReference type="GeneID" id="14916778"/>
<accession>L8GSG2</accession>
<name>L8GSG2_ACACF</name>
<dbReference type="InterPro" id="IPR014710">
    <property type="entry name" value="RmlC-like_jellyroll"/>
</dbReference>
<dbReference type="AlphaFoldDB" id="L8GSG2"/>
<dbReference type="PANTHER" id="PTHR37326:SF1">
    <property type="entry name" value="BLL3975 PROTEIN"/>
    <property type="match status" value="1"/>
</dbReference>
<evidence type="ECO:0000256" key="2">
    <source>
        <dbReference type="ARBA" id="ARBA00022723"/>
    </source>
</evidence>
<keyword evidence="4" id="KW-0862">Zinc</keyword>
<dbReference type="OrthoDB" id="5588846at2759"/>
<dbReference type="PANTHER" id="PTHR37326">
    <property type="entry name" value="BLL3975 PROTEIN"/>
    <property type="match status" value="1"/>
</dbReference>
<feature type="domain" description="Succinylglutamate desuccinylase/Aspartoacylase catalytic" evidence="6">
    <location>
        <begin position="359"/>
        <end position="539"/>
    </location>
</feature>
<keyword evidence="3" id="KW-0378">Hydrolase</keyword>
<feature type="region of interest" description="Disordered" evidence="5">
    <location>
        <begin position="256"/>
        <end position="277"/>
    </location>
</feature>
<dbReference type="InterPro" id="IPR055438">
    <property type="entry name" value="AstE_AspA_cat"/>
</dbReference>
<feature type="compositionally biased region" description="Low complexity" evidence="5">
    <location>
        <begin position="262"/>
        <end position="271"/>
    </location>
</feature>
<evidence type="ECO:0000313" key="8">
    <source>
        <dbReference type="Proteomes" id="UP000011083"/>
    </source>
</evidence>
<dbReference type="Gene3D" id="2.60.120.10">
    <property type="entry name" value="Jelly Rolls"/>
    <property type="match status" value="1"/>
</dbReference>
<evidence type="ECO:0000256" key="4">
    <source>
        <dbReference type="ARBA" id="ARBA00022833"/>
    </source>
</evidence>
<keyword evidence="8" id="KW-1185">Reference proteome</keyword>
<sequence length="649" mass="71672">MEELKVEDQHHDQRRVSCRVFSDYKSMAWKNGLGQSVELAVVPPGCDFTVTPFMWRVSLTEVVGSTTFSLFHSYDRILLRVEGEEDVRLKHNFAAKVETFPPFTPHKFKGEWHTECLVTSHQKVVDMNVIFERQQVKASVKALEAIEGVPIHHTITSKGTTLVYSYNGTVDITSADLSDAAGGDRFTAKAGETFEVCSIEDRSIQLQFEAHPGAAGKLVVITLTPRTNIDIEFDSGASYDSSAVWKVWHADDEEEAPVPATSPLKASPLKSSKPHHSLGARLQRSGSVLFEHTGPAQVYKPPRLRTRFEAEVPPPIVADALRVDDFPKGEVRTAWINMVRSPLGEWIRVPVLVARGVEDGPTLGLTAAVHGNELNGVPCIHKIINTINVRKLKGAVVGVPCVNIAGYLRMQRGWSDGVDLNRHFPGKERGLSSEVFCNAVMQRIVKGNFNYLIDLHTASFGRINSYYVRADLNDSDVNALATLLKPQIILHDAGHGGTLRGAATKLGIKAITVEIGNPQLLQNQFIQWTSAGILNVLDHFNMYSRTLEEKEDDAPTSAVVCKHGYWTYTTNGGILEVYPGVNTLIKKGDLVARMRNIFGNFVEEYFSEEDGIVIGRSSNPVASTGDRILHVGILHDPSEPLPQASHENY</sequence>
<dbReference type="SUPFAM" id="SSF51182">
    <property type="entry name" value="RmlC-like cupins"/>
    <property type="match status" value="1"/>
</dbReference>
<keyword evidence="2" id="KW-0479">Metal-binding</keyword>
<dbReference type="Pfam" id="PF05962">
    <property type="entry name" value="HutD"/>
    <property type="match status" value="1"/>
</dbReference>
<dbReference type="Pfam" id="PF24827">
    <property type="entry name" value="AstE_AspA_cat"/>
    <property type="match status" value="1"/>
</dbReference>
<evidence type="ECO:0000259" key="6">
    <source>
        <dbReference type="Pfam" id="PF24827"/>
    </source>
</evidence>
<dbReference type="GO" id="GO:0016788">
    <property type="term" value="F:hydrolase activity, acting on ester bonds"/>
    <property type="evidence" value="ECO:0007669"/>
    <property type="project" value="InterPro"/>
</dbReference>
<evidence type="ECO:0000256" key="1">
    <source>
        <dbReference type="ARBA" id="ARBA00001947"/>
    </source>
</evidence>
<proteinExistence type="predicted"/>
<dbReference type="CDD" id="cd06251">
    <property type="entry name" value="M14_ASTE_ASPA-like"/>
    <property type="match status" value="1"/>
</dbReference>
<dbReference type="SUPFAM" id="SSF53187">
    <property type="entry name" value="Zn-dependent exopeptidases"/>
    <property type="match status" value="1"/>
</dbReference>
<dbReference type="Gene3D" id="3.40.630.10">
    <property type="entry name" value="Zn peptidases"/>
    <property type="match status" value="1"/>
</dbReference>
<gene>
    <name evidence="7" type="ORF">ACA1_331370</name>
</gene>
<comment type="cofactor">
    <cofactor evidence="1">
        <name>Zn(2+)</name>
        <dbReference type="ChEBI" id="CHEBI:29105"/>
    </cofactor>
</comment>
<evidence type="ECO:0000256" key="5">
    <source>
        <dbReference type="SAM" id="MobiDB-lite"/>
    </source>
</evidence>
<dbReference type="Proteomes" id="UP000011083">
    <property type="component" value="Unassembled WGS sequence"/>
</dbReference>
<organism evidence="7 8">
    <name type="scientific">Acanthamoeba castellanii (strain ATCC 30010 / Neff)</name>
    <dbReference type="NCBI Taxonomy" id="1257118"/>
    <lineage>
        <taxon>Eukaryota</taxon>
        <taxon>Amoebozoa</taxon>
        <taxon>Discosea</taxon>
        <taxon>Longamoebia</taxon>
        <taxon>Centramoebida</taxon>
        <taxon>Acanthamoebidae</taxon>
        <taxon>Acanthamoeba</taxon>
    </lineage>
</organism>
<reference evidence="7 8" key="1">
    <citation type="journal article" date="2013" name="Genome Biol.">
        <title>Genome of Acanthamoeba castellanii highlights extensive lateral gene transfer and early evolution of tyrosine kinase signaling.</title>
        <authorList>
            <person name="Clarke M."/>
            <person name="Lohan A.J."/>
            <person name="Liu B."/>
            <person name="Lagkouvardos I."/>
            <person name="Roy S."/>
            <person name="Zafar N."/>
            <person name="Bertelli C."/>
            <person name="Schilde C."/>
            <person name="Kianianmomeni A."/>
            <person name="Burglin T.R."/>
            <person name="Frech C."/>
            <person name="Turcotte B."/>
            <person name="Kopec K.O."/>
            <person name="Synnott J.M."/>
            <person name="Choo C."/>
            <person name="Paponov I."/>
            <person name="Finkler A."/>
            <person name="Soon Heng Tan C."/>
            <person name="Hutchins A.P."/>
            <person name="Weinmeier T."/>
            <person name="Rattei T."/>
            <person name="Chu J.S."/>
            <person name="Gimenez G."/>
            <person name="Irimia M."/>
            <person name="Rigden D.J."/>
            <person name="Fitzpatrick D.A."/>
            <person name="Lorenzo-Morales J."/>
            <person name="Bateman A."/>
            <person name="Chiu C.H."/>
            <person name="Tang P."/>
            <person name="Hegemann P."/>
            <person name="Fromm H."/>
            <person name="Raoult D."/>
            <person name="Greub G."/>
            <person name="Miranda-Saavedra D."/>
            <person name="Chen N."/>
            <person name="Nash P."/>
            <person name="Ginger M.L."/>
            <person name="Horn M."/>
            <person name="Schaap P."/>
            <person name="Caler L."/>
            <person name="Loftus B."/>
        </authorList>
    </citation>
    <scope>NUCLEOTIDE SEQUENCE [LARGE SCALE GENOMIC DNA]</scope>
    <source>
        <strain evidence="7 8">Neff</strain>
    </source>
</reference>
<evidence type="ECO:0000256" key="3">
    <source>
        <dbReference type="ARBA" id="ARBA00022801"/>
    </source>
</evidence>
<dbReference type="InterPro" id="IPR010282">
    <property type="entry name" value="Uncharacterised_HutD/Ves"/>
</dbReference>
<evidence type="ECO:0000313" key="7">
    <source>
        <dbReference type="EMBL" id="ELR16104.1"/>
    </source>
</evidence>
<dbReference type="RefSeq" id="XP_004338117.1">
    <property type="nucleotide sequence ID" value="XM_004338069.1"/>
</dbReference>
<dbReference type="VEuPathDB" id="AmoebaDB:ACA1_331370"/>
<dbReference type="InterPro" id="IPR011051">
    <property type="entry name" value="RmlC_Cupin_sf"/>
</dbReference>
<dbReference type="KEGG" id="acan:ACA1_331370"/>
<dbReference type="EMBL" id="KB008009">
    <property type="protein sequence ID" value="ELR16104.1"/>
    <property type="molecule type" value="Genomic_DNA"/>
</dbReference>
<dbReference type="InterPro" id="IPR053138">
    <property type="entry name" value="N-alpha-Ac-DABA_deacetylase"/>
</dbReference>
<dbReference type="GO" id="GO:0046872">
    <property type="term" value="F:metal ion binding"/>
    <property type="evidence" value="ECO:0007669"/>
    <property type="project" value="UniProtKB-KW"/>
</dbReference>
<protein>
    <submittedName>
        <fullName evidence="7">Succinylglutamate desuccinylase/aspartoacylase subfamily protein</fullName>
    </submittedName>
</protein>